<dbReference type="Proteomes" id="UP000442990">
    <property type="component" value="Unassembled WGS sequence"/>
</dbReference>
<comment type="caution">
    <text evidence="2">The sequence shown here is derived from an EMBL/GenBank/DDBJ whole genome shotgun (WGS) entry which is preliminary data.</text>
</comment>
<evidence type="ECO:0000313" key="2">
    <source>
        <dbReference type="EMBL" id="KAB1987196.1"/>
    </source>
</evidence>
<sequence length="165" mass="16561">MTASGAWALRTRASRGTVRWARAAVIVLLTALAVLVHHEMPTAEIGSTDASAVHVMTPDVVMAGSHAAPGTVMSGHGHGSNAGRAAEPTTAVASTMSGFHGSACSGADMQHCSVASLDVVKLASPSRTSTRAGLAAYGAVPTGPKGTGIVDRAPPDLSVLSQLRI</sequence>
<evidence type="ECO:0000256" key="1">
    <source>
        <dbReference type="SAM" id="Phobius"/>
    </source>
</evidence>
<keyword evidence="1" id="KW-0812">Transmembrane</keyword>
<keyword evidence="3" id="KW-1185">Reference proteome</keyword>
<organism evidence="2 3">
    <name type="scientific">Streptomyces triticiradicis</name>
    <dbReference type="NCBI Taxonomy" id="2651189"/>
    <lineage>
        <taxon>Bacteria</taxon>
        <taxon>Bacillati</taxon>
        <taxon>Actinomycetota</taxon>
        <taxon>Actinomycetes</taxon>
        <taxon>Kitasatosporales</taxon>
        <taxon>Streptomycetaceae</taxon>
        <taxon>Streptomyces</taxon>
    </lineage>
</organism>
<feature type="transmembrane region" description="Helical" evidence="1">
    <location>
        <begin position="20"/>
        <end position="38"/>
    </location>
</feature>
<dbReference type="RefSeq" id="WP_151470621.1">
    <property type="nucleotide sequence ID" value="NZ_WBKG01000015.1"/>
</dbReference>
<accession>A0A7J5DEB2</accession>
<proteinExistence type="predicted"/>
<evidence type="ECO:0000313" key="3">
    <source>
        <dbReference type="Proteomes" id="UP000442990"/>
    </source>
</evidence>
<reference evidence="2 3" key="1">
    <citation type="submission" date="2019-09" db="EMBL/GenBank/DDBJ databases">
        <title>Isolation and identification of active actinomycetes.</title>
        <authorList>
            <person name="Yu Z."/>
            <person name="Han C."/>
            <person name="Yu B."/>
        </authorList>
    </citation>
    <scope>NUCLEOTIDE SEQUENCE [LARGE SCALE GENOMIC DNA]</scope>
    <source>
        <strain evidence="2 3">NEAU-H2</strain>
    </source>
</reference>
<keyword evidence="1" id="KW-1133">Transmembrane helix</keyword>
<dbReference type="EMBL" id="WBKG01000015">
    <property type="protein sequence ID" value="KAB1987196.1"/>
    <property type="molecule type" value="Genomic_DNA"/>
</dbReference>
<protein>
    <submittedName>
        <fullName evidence="2">Uncharacterized protein</fullName>
    </submittedName>
</protein>
<keyword evidence="1" id="KW-0472">Membrane</keyword>
<dbReference type="AlphaFoldDB" id="A0A7J5DEB2"/>
<gene>
    <name evidence="2" type="ORF">F8144_19420</name>
</gene>
<name>A0A7J5DEB2_9ACTN</name>